<dbReference type="SMART" id="SM00645">
    <property type="entry name" value="Pept_C1"/>
    <property type="match status" value="1"/>
</dbReference>
<reference evidence="5" key="1">
    <citation type="journal article" date="2021" name="Cell">
        <title>Tracing the genetic footprints of vertebrate landing in non-teleost ray-finned fishes.</title>
        <authorList>
            <person name="Bi X."/>
            <person name="Wang K."/>
            <person name="Yang L."/>
            <person name="Pan H."/>
            <person name="Jiang H."/>
            <person name="Wei Q."/>
            <person name="Fang M."/>
            <person name="Yu H."/>
            <person name="Zhu C."/>
            <person name="Cai Y."/>
            <person name="He Y."/>
            <person name="Gan X."/>
            <person name="Zeng H."/>
            <person name="Yu D."/>
            <person name="Zhu Y."/>
            <person name="Jiang H."/>
            <person name="Qiu Q."/>
            <person name="Yang H."/>
            <person name="Zhang Y.E."/>
            <person name="Wang W."/>
            <person name="Zhu M."/>
            <person name="He S."/>
            <person name="Zhang G."/>
        </authorList>
    </citation>
    <scope>NUCLEOTIDE SEQUENCE</scope>
    <source>
        <strain evidence="5">Pddl_001</strain>
    </source>
</reference>
<keyword evidence="2" id="KW-1015">Disulfide bond</keyword>
<dbReference type="InterPro" id="IPR025660">
    <property type="entry name" value="Pept_his_AS"/>
</dbReference>
<organism evidence="5 6">
    <name type="scientific">Polyodon spathula</name>
    <name type="common">North American paddlefish</name>
    <name type="synonym">Squalus spathula</name>
    <dbReference type="NCBI Taxonomy" id="7913"/>
    <lineage>
        <taxon>Eukaryota</taxon>
        <taxon>Metazoa</taxon>
        <taxon>Chordata</taxon>
        <taxon>Craniata</taxon>
        <taxon>Vertebrata</taxon>
        <taxon>Euteleostomi</taxon>
        <taxon>Actinopterygii</taxon>
        <taxon>Chondrostei</taxon>
        <taxon>Acipenseriformes</taxon>
        <taxon>Polyodontidae</taxon>
        <taxon>Polyodon</taxon>
    </lineage>
</organism>
<evidence type="ECO:0000256" key="2">
    <source>
        <dbReference type="ARBA" id="ARBA00023157"/>
    </source>
</evidence>
<evidence type="ECO:0000256" key="3">
    <source>
        <dbReference type="SAM" id="SignalP"/>
    </source>
</evidence>
<feature type="signal peptide" evidence="3">
    <location>
        <begin position="1"/>
        <end position="25"/>
    </location>
</feature>
<dbReference type="Gene3D" id="3.90.70.10">
    <property type="entry name" value="Cysteine proteinases"/>
    <property type="match status" value="1"/>
</dbReference>
<dbReference type="InterPro" id="IPR013128">
    <property type="entry name" value="Peptidase_C1A"/>
</dbReference>
<feature type="non-terminal residue" evidence="5">
    <location>
        <position position="470"/>
    </location>
</feature>
<keyword evidence="6" id="KW-1185">Reference proteome</keyword>
<protein>
    <submittedName>
        <fullName evidence="5">TINAG protein</fullName>
    </submittedName>
</protein>
<accession>A0ABS2YCX3</accession>
<evidence type="ECO:0000313" key="6">
    <source>
        <dbReference type="Proteomes" id="UP001166093"/>
    </source>
</evidence>
<dbReference type="InterPro" id="IPR038765">
    <property type="entry name" value="Papain-like_cys_pep_sf"/>
</dbReference>
<dbReference type="CDD" id="cd02620">
    <property type="entry name" value="Peptidase_C1A_CathepsinB"/>
    <property type="match status" value="1"/>
</dbReference>
<dbReference type="PANTHER" id="PTHR12411">
    <property type="entry name" value="CYSTEINE PROTEASE FAMILY C1-RELATED"/>
    <property type="match status" value="1"/>
</dbReference>
<name>A0ABS2YCX3_POLSP</name>
<dbReference type="InterPro" id="IPR000668">
    <property type="entry name" value="Peptidase_C1A_C"/>
</dbReference>
<dbReference type="PROSITE" id="PS50958">
    <property type="entry name" value="SMB_2"/>
    <property type="match status" value="1"/>
</dbReference>
<proteinExistence type="inferred from homology"/>
<keyword evidence="3" id="KW-0732">Signal</keyword>
<feature type="non-terminal residue" evidence="5">
    <location>
        <position position="1"/>
    </location>
</feature>
<dbReference type="EMBL" id="JAAWVQ010133614">
    <property type="protein sequence ID" value="MBN3284141.1"/>
    <property type="molecule type" value="Genomic_DNA"/>
</dbReference>
<dbReference type="Pfam" id="PF00112">
    <property type="entry name" value="Peptidase_C1"/>
    <property type="match status" value="1"/>
</dbReference>
<evidence type="ECO:0000259" key="4">
    <source>
        <dbReference type="PROSITE" id="PS50958"/>
    </source>
</evidence>
<feature type="domain" description="SMB" evidence="4">
    <location>
        <begin position="50"/>
        <end position="102"/>
    </location>
</feature>
<dbReference type="InterPro" id="IPR001212">
    <property type="entry name" value="Somatomedin_B_dom"/>
</dbReference>
<dbReference type="SUPFAM" id="SSF54001">
    <property type="entry name" value="Cysteine proteinases"/>
    <property type="match status" value="1"/>
</dbReference>
<feature type="chain" id="PRO_5046738280" evidence="3">
    <location>
        <begin position="26"/>
        <end position="470"/>
    </location>
</feature>
<dbReference type="Proteomes" id="UP001166093">
    <property type="component" value="Unassembled WGS sequence"/>
</dbReference>
<comment type="caution">
    <text evidence="5">The sequence shown here is derived from an EMBL/GenBank/DDBJ whole genome shotgun (WGS) entry which is preliminary data.</text>
</comment>
<dbReference type="PROSITE" id="PS00639">
    <property type="entry name" value="THIOL_PROTEASE_HIS"/>
    <property type="match status" value="1"/>
</dbReference>
<comment type="similarity">
    <text evidence="1">Belongs to the peptidase C1 family.</text>
</comment>
<evidence type="ECO:0000256" key="1">
    <source>
        <dbReference type="ARBA" id="ARBA00008455"/>
    </source>
</evidence>
<sequence length="470" mass="52888">MPAKCVHLLLLVLITTFSLKSCVFSKRNDTINVHTQRRVRSLPTGRYCAKHGCCPGRDDDCIVAFPERNAMCYCDLFCGRYSVGATDCCPDFLTFCLSGDLAPTSATEKTPTSTTSHQPRCIKDGMEYEEGFSIKDNCNYCICKQNAWICTKKVCLVRQEMIQSINSRHVGWTASNYSNFWGMTLDEGIRYRLGTIPPSATILEMNAIKVIADLKYGMPEFFIASYKWPGWIHGPLDQHNCAASWAFSTATVAADRIAIHSMGRRKANLSPQNLISCTKNQNGCNGGRIDSAWWYLRHHGLVSNECYPFSMDYKYGNDICMMASRPAGNGKRHATKTCPNSVVNSNEISLCTPPYRITSDETEIMKEIMENGPVQALMQVHGDFFLYKEGIYRYTNVAKRIPENDEKQGTHSVKLTGWGHQKGPDGKKVKFWIATNSWGKWWGENGSFRIVRGENESGIEQLIIGVWGQN</sequence>
<gene>
    <name evidence="5" type="primary">Tinag</name>
    <name evidence="5" type="ORF">GTO93_0016835</name>
</gene>
<evidence type="ECO:0000313" key="5">
    <source>
        <dbReference type="EMBL" id="MBN3284141.1"/>
    </source>
</evidence>